<evidence type="ECO:0000313" key="10">
    <source>
        <dbReference type="Proteomes" id="UP001302059"/>
    </source>
</evidence>
<evidence type="ECO:0000256" key="1">
    <source>
        <dbReference type="ARBA" id="ARBA00011900"/>
    </source>
</evidence>
<organism evidence="9 10">
    <name type="scientific">Deinococcus rhizophilus</name>
    <dbReference type="NCBI Taxonomy" id="3049544"/>
    <lineage>
        <taxon>Bacteria</taxon>
        <taxon>Thermotogati</taxon>
        <taxon>Deinococcota</taxon>
        <taxon>Deinococci</taxon>
        <taxon>Deinococcales</taxon>
        <taxon>Deinococcaceae</taxon>
        <taxon>Deinococcus</taxon>
    </lineage>
</organism>
<dbReference type="PANTHER" id="PTHR33841">
    <property type="entry name" value="DNA METHYLTRANSFERASE YEEA-RELATED"/>
    <property type="match status" value="1"/>
</dbReference>
<feature type="domain" description="MmeI-like N-terminal" evidence="5">
    <location>
        <begin position="2"/>
        <end position="138"/>
    </location>
</feature>
<proteinExistence type="predicted"/>
<evidence type="ECO:0000259" key="8">
    <source>
        <dbReference type="Pfam" id="PF20473"/>
    </source>
</evidence>
<dbReference type="InterPro" id="IPR046817">
    <property type="entry name" value="MmeI_N"/>
</dbReference>
<keyword evidence="10" id="KW-1185">Reference proteome</keyword>
<dbReference type="Pfam" id="PF20466">
    <property type="entry name" value="MmeI_TRD"/>
    <property type="match status" value="1"/>
</dbReference>
<feature type="domain" description="MmeI-like DNA-methyltransferase" evidence="8">
    <location>
        <begin position="300"/>
        <end position="579"/>
    </location>
</feature>
<dbReference type="Pfam" id="PF20464">
    <property type="entry name" value="MmeI_N"/>
    <property type="match status" value="1"/>
</dbReference>
<comment type="catalytic activity">
    <reaction evidence="4">
        <text>a 2'-deoxyadenosine in DNA + S-adenosyl-L-methionine = an N(6)-methyl-2'-deoxyadenosine in DNA + S-adenosyl-L-homocysteine + H(+)</text>
        <dbReference type="Rhea" id="RHEA:15197"/>
        <dbReference type="Rhea" id="RHEA-COMP:12418"/>
        <dbReference type="Rhea" id="RHEA-COMP:12419"/>
        <dbReference type="ChEBI" id="CHEBI:15378"/>
        <dbReference type="ChEBI" id="CHEBI:57856"/>
        <dbReference type="ChEBI" id="CHEBI:59789"/>
        <dbReference type="ChEBI" id="CHEBI:90615"/>
        <dbReference type="ChEBI" id="CHEBI:90616"/>
        <dbReference type="EC" id="2.1.1.72"/>
    </reaction>
</comment>
<evidence type="ECO:0000313" key="9">
    <source>
        <dbReference type="EMBL" id="MDL2342978.1"/>
    </source>
</evidence>
<sequence length="740" mass="83012">MFGITRRRVASFERRVDGLSSASGRGRIDLLWPGTFMAEHKSKGRDLGEATVQALEYVDALEAHERPRWVALSDFERVRLHEVATGEAQEFSLSELPQRVEHFAFLIGRQLRHQVPSDPVNVKAAQEMARLHDLLEKSGYQGHDLELLLVRMLFLLFGDDTGLWDESGLFYDVLADHTRSDGEDLGATLARLFQTLDTPRERRQAGLPAWLAAFPYVNGELFRERLDLAEFSPEMRQMLLDASALDWGAVSPAIFGSMFQAVMDPEERRNLGAHYTSEENILKALGPLFLDDLQARRKAARGDRRRLQAFLDYLPTLRFLDPACGSGNFLLVGYRELRWLELGALVELLALEGRSAGGQVLLDISYRLRVSVEQFYGIEYDEFPSQIARVALWLADHQMNVEASRLLGQNFVNLPLTQAAHIRHGDALEVDWAEHLSLAQDAPNLGALFVMGNPPFIGSYLMSPEQKRQMLALFAGNKEAGVLDYVAAWYLKSAQLLRHLDKTGPHLRAAASLVSTNSITQGEQVPPLWTELLENSENVITAAHQTFAWTNEAPGRAAVHCVIIQLEPAGRAPAQRRLFSYASPKGLPTEHAAQRISPYLIEGPEIIVRKQREPLVPGVPPLVYGNKPVDGGHLIFHSQAELDGFLAAEPGAAKFIKRMLDAQDFLRGQTRWCLWLVGATPAELQKLPRVMERVRKVKEAREGSKSPIIQRFAEIPSLFTQRPHVDTTYWSAPRKLDGQD</sequence>
<feature type="domain" description="MmeI-like target recognition" evidence="7">
    <location>
        <begin position="603"/>
        <end position="725"/>
    </location>
</feature>
<name>A0ABT7JES2_9DEIO</name>
<comment type="caution">
    <text evidence="9">The sequence shown here is derived from an EMBL/GenBank/DDBJ whole genome shotgun (WGS) entry which is preliminary data.</text>
</comment>
<dbReference type="Proteomes" id="UP001302059">
    <property type="component" value="Unassembled WGS sequence"/>
</dbReference>
<dbReference type="InterPro" id="IPR046820">
    <property type="entry name" value="MmeI_TRD"/>
</dbReference>
<evidence type="ECO:0000259" key="7">
    <source>
        <dbReference type="Pfam" id="PF20466"/>
    </source>
</evidence>
<dbReference type="InterPro" id="IPR029063">
    <property type="entry name" value="SAM-dependent_MTases_sf"/>
</dbReference>
<evidence type="ECO:0000256" key="4">
    <source>
        <dbReference type="ARBA" id="ARBA00047942"/>
    </source>
</evidence>
<accession>A0ABT7JES2</accession>
<dbReference type="Pfam" id="PF20465">
    <property type="entry name" value="MmeI_hel"/>
    <property type="match status" value="1"/>
</dbReference>
<dbReference type="InterPro" id="IPR046816">
    <property type="entry name" value="MmeI_Mtase"/>
</dbReference>
<dbReference type="PANTHER" id="PTHR33841:SF1">
    <property type="entry name" value="DNA METHYLTRANSFERASE A"/>
    <property type="match status" value="1"/>
</dbReference>
<evidence type="ECO:0000256" key="2">
    <source>
        <dbReference type="ARBA" id="ARBA00022603"/>
    </source>
</evidence>
<keyword evidence="2" id="KW-0489">Methyltransferase</keyword>
<dbReference type="SUPFAM" id="SSF53335">
    <property type="entry name" value="S-adenosyl-L-methionine-dependent methyltransferases"/>
    <property type="match status" value="1"/>
</dbReference>
<evidence type="ECO:0000259" key="5">
    <source>
        <dbReference type="Pfam" id="PF20464"/>
    </source>
</evidence>
<dbReference type="EMBL" id="JASNGB010000008">
    <property type="protein sequence ID" value="MDL2342978.1"/>
    <property type="molecule type" value="Genomic_DNA"/>
</dbReference>
<dbReference type="Pfam" id="PF20473">
    <property type="entry name" value="MmeI_Mtase"/>
    <property type="match status" value="1"/>
</dbReference>
<protein>
    <recommendedName>
        <fullName evidence="1">site-specific DNA-methyltransferase (adenine-specific)</fullName>
        <ecNumber evidence="1">2.1.1.72</ecNumber>
    </recommendedName>
</protein>
<reference evidence="9 10" key="1">
    <citation type="submission" date="2023-05" db="EMBL/GenBank/DDBJ databases">
        <authorList>
            <person name="Gao F."/>
        </authorList>
    </citation>
    <scope>NUCLEOTIDE SEQUENCE [LARGE SCALE GENOMIC DNA]</scope>
    <source>
        <strain evidence="9 10">MIMF12</strain>
    </source>
</reference>
<evidence type="ECO:0000259" key="6">
    <source>
        <dbReference type="Pfam" id="PF20465"/>
    </source>
</evidence>
<evidence type="ECO:0000256" key="3">
    <source>
        <dbReference type="ARBA" id="ARBA00022679"/>
    </source>
</evidence>
<dbReference type="EC" id="2.1.1.72" evidence="1"/>
<dbReference type="InterPro" id="IPR050953">
    <property type="entry name" value="N4_N6_ade-DNA_methylase"/>
</dbReference>
<feature type="domain" description="MmeI-like helicase spacer" evidence="6">
    <location>
        <begin position="143"/>
        <end position="222"/>
    </location>
</feature>
<keyword evidence="3" id="KW-0808">Transferase</keyword>
<gene>
    <name evidence="9" type="ORF">QOL99_02315</name>
</gene>
<dbReference type="InterPro" id="IPR046819">
    <property type="entry name" value="MmeI_hel"/>
</dbReference>
<dbReference type="Gene3D" id="3.40.50.150">
    <property type="entry name" value="Vaccinia Virus protein VP39"/>
    <property type="match status" value="1"/>
</dbReference>